<evidence type="ECO:0000313" key="2">
    <source>
        <dbReference type="EMBL" id="WOJ88381.1"/>
    </source>
</evidence>
<feature type="region of interest" description="Disordered" evidence="1">
    <location>
        <begin position="1"/>
        <end position="30"/>
    </location>
</feature>
<name>A0ABZ0HR24_9HYPH</name>
<reference evidence="2 3" key="1">
    <citation type="submission" date="2023-10" db="EMBL/GenBank/DDBJ databases">
        <title>Novel methanotroph of the genus Methylocapsa from a subarctic wetland.</title>
        <authorList>
            <person name="Belova S.E."/>
            <person name="Oshkin I.Y."/>
            <person name="Miroshnikov K."/>
            <person name="Dedysh S.N."/>
        </authorList>
    </citation>
    <scope>NUCLEOTIDE SEQUENCE [LARGE SCALE GENOMIC DNA]</scope>
    <source>
        <strain evidence="2 3">RX1</strain>
    </source>
</reference>
<accession>A0ABZ0HR24</accession>
<gene>
    <name evidence="2" type="ORF">RZS28_11075</name>
</gene>
<dbReference type="EMBL" id="CP136862">
    <property type="protein sequence ID" value="WOJ88381.1"/>
    <property type="molecule type" value="Genomic_DNA"/>
</dbReference>
<organism evidence="2 3">
    <name type="scientific">Methylocapsa polymorpha</name>
    <dbReference type="NCBI Taxonomy" id="3080828"/>
    <lineage>
        <taxon>Bacteria</taxon>
        <taxon>Pseudomonadati</taxon>
        <taxon>Pseudomonadota</taxon>
        <taxon>Alphaproteobacteria</taxon>
        <taxon>Hyphomicrobiales</taxon>
        <taxon>Beijerinckiaceae</taxon>
        <taxon>Methylocapsa</taxon>
    </lineage>
</organism>
<keyword evidence="3" id="KW-1185">Reference proteome</keyword>
<proteinExistence type="predicted"/>
<sequence>MGTTQKTAEPRVPVSGTGSPMARQPTGPDQLGVADLPGELGWLRDAPMFIDRQAIEGIYDAIVRPTYHDGTVTLTASEAQKSALERKMGVSFKAMLAPFLPFNAEAGAAGEIKKSTEKTDTTGGQITFHPISTPQRQLEQLCVFYLLGAPERLEFVRTLATGNWLDPKWISKTPRGIAFVDLPPGIPLIPTAAEFTNNKVITLFDQLLAKSGERPPVYPEARFDEDRGSDRKDYWDWFRTNFSATRAMAIIEQAASENGRIRWIDYRLCVDGAGGTVHLHVCPQGDYDTGVFAYNFVKRGMKHGLRLVGTMKQEPDMNILAIFEK</sequence>
<dbReference type="Proteomes" id="UP001626536">
    <property type="component" value="Chromosome"/>
</dbReference>
<dbReference type="RefSeq" id="WP_407337818.1">
    <property type="nucleotide sequence ID" value="NZ_CP136862.1"/>
</dbReference>
<protein>
    <submittedName>
        <fullName evidence="2">Uncharacterized protein</fullName>
    </submittedName>
</protein>
<evidence type="ECO:0000313" key="3">
    <source>
        <dbReference type="Proteomes" id="UP001626536"/>
    </source>
</evidence>
<evidence type="ECO:0000256" key="1">
    <source>
        <dbReference type="SAM" id="MobiDB-lite"/>
    </source>
</evidence>